<sequence length="488" mass="53728">MVFTVLGVFCLALTGSGVLGAQLICGSVATSEGVRTLLHGQRACAPLTVDETETDKGLRFITCNYGTVFTQSCHSVLRYDVSSGTCNWPSVSSCKLPDADPKHDASSQSPTTAAAPTTSRPYNPSPTSSRQPQQSDSKTPAGASSSPPSYTPAQTSTTRRPTPPAPTGPCNSGTCKLPNCFCYGARPNMSLSDTPMFLMLTFDDGVTAQLYNNFFQPLFVANSYSLYNPNGCGIRTALYVSLDNTDYSKVKVMYDAGNEIASHTVHHILPQGDKDSDYKEMVDEIEGMKRQVLKETGDKALVDSIIGFRAPYLRVAGDVQFDVLRDYGFLYDTSVTNIEASTGRPPLYPFTFDYLIGRCVNPPCPTKSYPGIWEVPLNSWVGDNGYACSMVDACSVGTSYFSDSETQWYNLYKKNFEKYFYPVKVPMPYFTHGSMFLRSSASYTALVSWLQDLLLTHDDVWVVTPKQVLDWMRNPLTNAQMKAQRWGC</sequence>
<dbReference type="EMBL" id="CAXITT010000244">
    <property type="protein sequence ID" value="CAL1536974.1"/>
    <property type="molecule type" value="Genomic_DNA"/>
</dbReference>
<dbReference type="PANTHER" id="PTHR45985">
    <property type="match status" value="1"/>
</dbReference>
<evidence type="ECO:0000256" key="2">
    <source>
        <dbReference type="SAM" id="SignalP"/>
    </source>
</evidence>
<keyword evidence="5" id="KW-1185">Reference proteome</keyword>
<gene>
    <name evidence="4" type="ORF">GSLYS_00010887001</name>
</gene>
<proteinExistence type="predicted"/>
<dbReference type="PANTHER" id="PTHR45985:SF3">
    <property type="entry name" value="CHITIN DEACETYLASE-LIKE 4"/>
    <property type="match status" value="1"/>
</dbReference>
<dbReference type="InterPro" id="IPR052740">
    <property type="entry name" value="CE4"/>
</dbReference>
<dbReference type="GO" id="GO:0008061">
    <property type="term" value="F:chitin binding"/>
    <property type="evidence" value="ECO:0007669"/>
    <property type="project" value="InterPro"/>
</dbReference>
<protein>
    <recommendedName>
        <fullName evidence="3">NodB homology domain-containing protein</fullName>
    </recommendedName>
</protein>
<feature type="compositionally biased region" description="Low complexity" evidence="1">
    <location>
        <begin position="151"/>
        <end position="160"/>
    </location>
</feature>
<feature type="signal peptide" evidence="2">
    <location>
        <begin position="1"/>
        <end position="20"/>
    </location>
</feature>
<dbReference type="Pfam" id="PF01522">
    <property type="entry name" value="Polysacc_deac_1"/>
    <property type="match status" value="1"/>
</dbReference>
<dbReference type="SUPFAM" id="SSF57625">
    <property type="entry name" value="Invertebrate chitin-binding proteins"/>
    <property type="match status" value="1"/>
</dbReference>
<dbReference type="InterPro" id="IPR036508">
    <property type="entry name" value="Chitin-bd_dom_sf"/>
</dbReference>
<dbReference type="InterPro" id="IPR011330">
    <property type="entry name" value="Glyco_hydro/deAcase_b/a-brl"/>
</dbReference>
<feature type="region of interest" description="Disordered" evidence="1">
    <location>
        <begin position="97"/>
        <end position="170"/>
    </location>
</feature>
<dbReference type="Gene3D" id="2.170.140.10">
    <property type="entry name" value="Chitin binding domain"/>
    <property type="match status" value="1"/>
</dbReference>
<reference evidence="4 5" key="1">
    <citation type="submission" date="2024-04" db="EMBL/GenBank/DDBJ databases">
        <authorList>
            <consortium name="Genoscope - CEA"/>
            <person name="William W."/>
        </authorList>
    </citation>
    <scope>NUCLEOTIDE SEQUENCE [LARGE SCALE GENOMIC DNA]</scope>
</reference>
<name>A0AAV2HU32_LYMST</name>
<evidence type="ECO:0000313" key="4">
    <source>
        <dbReference type="EMBL" id="CAL1536974.1"/>
    </source>
</evidence>
<feature type="domain" description="NodB homology" evidence="3">
    <location>
        <begin position="198"/>
        <end position="329"/>
    </location>
</feature>
<accession>A0AAV2HU32</accession>
<dbReference type="SUPFAM" id="SSF88713">
    <property type="entry name" value="Glycoside hydrolase/deacetylase"/>
    <property type="match status" value="1"/>
</dbReference>
<evidence type="ECO:0000259" key="3">
    <source>
        <dbReference type="Pfam" id="PF01522"/>
    </source>
</evidence>
<dbReference type="Proteomes" id="UP001497497">
    <property type="component" value="Unassembled WGS sequence"/>
</dbReference>
<dbReference type="InterPro" id="IPR002509">
    <property type="entry name" value="NODB_dom"/>
</dbReference>
<feature type="compositionally biased region" description="Low complexity" evidence="1">
    <location>
        <begin position="106"/>
        <end position="137"/>
    </location>
</feature>
<evidence type="ECO:0000256" key="1">
    <source>
        <dbReference type="SAM" id="MobiDB-lite"/>
    </source>
</evidence>
<dbReference type="GO" id="GO:0016810">
    <property type="term" value="F:hydrolase activity, acting on carbon-nitrogen (but not peptide) bonds"/>
    <property type="evidence" value="ECO:0007669"/>
    <property type="project" value="InterPro"/>
</dbReference>
<evidence type="ECO:0000313" key="5">
    <source>
        <dbReference type="Proteomes" id="UP001497497"/>
    </source>
</evidence>
<comment type="caution">
    <text evidence="4">The sequence shown here is derived from an EMBL/GenBank/DDBJ whole genome shotgun (WGS) entry which is preliminary data.</text>
</comment>
<organism evidence="4 5">
    <name type="scientific">Lymnaea stagnalis</name>
    <name type="common">Great pond snail</name>
    <name type="synonym">Helix stagnalis</name>
    <dbReference type="NCBI Taxonomy" id="6523"/>
    <lineage>
        <taxon>Eukaryota</taxon>
        <taxon>Metazoa</taxon>
        <taxon>Spiralia</taxon>
        <taxon>Lophotrochozoa</taxon>
        <taxon>Mollusca</taxon>
        <taxon>Gastropoda</taxon>
        <taxon>Heterobranchia</taxon>
        <taxon>Euthyneura</taxon>
        <taxon>Panpulmonata</taxon>
        <taxon>Hygrophila</taxon>
        <taxon>Lymnaeoidea</taxon>
        <taxon>Lymnaeidae</taxon>
        <taxon>Lymnaea</taxon>
    </lineage>
</organism>
<feature type="chain" id="PRO_5043315227" description="NodB homology domain-containing protein" evidence="2">
    <location>
        <begin position="21"/>
        <end position="488"/>
    </location>
</feature>
<dbReference type="Gene3D" id="3.20.20.370">
    <property type="entry name" value="Glycoside hydrolase/deacetylase"/>
    <property type="match status" value="1"/>
</dbReference>
<keyword evidence="2" id="KW-0732">Signal</keyword>
<dbReference type="AlphaFoldDB" id="A0AAV2HU32"/>
<dbReference type="GO" id="GO:0005975">
    <property type="term" value="P:carbohydrate metabolic process"/>
    <property type="evidence" value="ECO:0007669"/>
    <property type="project" value="InterPro"/>
</dbReference>